<dbReference type="Proteomes" id="UP000716291">
    <property type="component" value="Unassembled WGS sequence"/>
</dbReference>
<proteinExistence type="predicted"/>
<organism evidence="1 2">
    <name type="scientific">Rhizopus oryzae</name>
    <name type="common">Mucormycosis agent</name>
    <name type="synonym">Rhizopus arrhizus var. delemar</name>
    <dbReference type="NCBI Taxonomy" id="64495"/>
    <lineage>
        <taxon>Eukaryota</taxon>
        <taxon>Fungi</taxon>
        <taxon>Fungi incertae sedis</taxon>
        <taxon>Mucoromycota</taxon>
        <taxon>Mucoromycotina</taxon>
        <taxon>Mucoromycetes</taxon>
        <taxon>Mucorales</taxon>
        <taxon>Mucorineae</taxon>
        <taxon>Rhizopodaceae</taxon>
        <taxon>Rhizopus</taxon>
    </lineage>
</organism>
<name>A0A9P6WYP3_RHIOR</name>
<sequence length="297" mass="34724">MQDTLWCCQERIVSRKVWRTINYETCTLEELSKYTSKRGIQLLIEILDFLIEIKRYKAHNLMDAYHLGEAMGKVTLGPSDCDPIMADKASHFLTRMIIERSKQQPMIKSEATKAKAKSYYRIIQGIHRRNFDWLSVVHVALYAMMEDEYEPETPRPQEPYISIFAKLDPSNRALSPVLFRLLTYQPEPVLQVSLEDSLKRNHVIEDQIKSAFDDFVPLLEKSTHTTYHEATASKAKVHNSLSQIKLNLKKNKQYQRSSEDTMYERSYADKPNQVKSMMRKMIKITPINHNKMLSAFQ</sequence>
<keyword evidence="2" id="KW-1185">Reference proteome</keyword>
<reference evidence="1" key="1">
    <citation type="journal article" date="2020" name="Microb. Genom.">
        <title>Genetic diversity of clinical and environmental Mucorales isolates obtained from an investigation of mucormycosis cases among solid organ transplant recipients.</title>
        <authorList>
            <person name="Nguyen M.H."/>
            <person name="Kaul D."/>
            <person name="Muto C."/>
            <person name="Cheng S.J."/>
            <person name="Richter R.A."/>
            <person name="Bruno V.M."/>
            <person name="Liu G."/>
            <person name="Beyhan S."/>
            <person name="Sundermann A.J."/>
            <person name="Mounaud S."/>
            <person name="Pasculle A.W."/>
            <person name="Nierman W.C."/>
            <person name="Driscoll E."/>
            <person name="Cumbie R."/>
            <person name="Clancy C.J."/>
            <person name="Dupont C.L."/>
        </authorList>
    </citation>
    <scope>NUCLEOTIDE SEQUENCE</scope>
    <source>
        <strain evidence="1">GL11</strain>
    </source>
</reference>
<comment type="caution">
    <text evidence="1">The sequence shown here is derived from an EMBL/GenBank/DDBJ whole genome shotgun (WGS) entry which is preliminary data.</text>
</comment>
<gene>
    <name evidence="1" type="ORF">G6F64_011755</name>
</gene>
<accession>A0A9P6WYP3</accession>
<dbReference type="AlphaFoldDB" id="A0A9P6WYP3"/>
<evidence type="ECO:0000313" key="1">
    <source>
        <dbReference type="EMBL" id="KAG1301489.1"/>
    </source>
</evidence>
<protein>
    <recommendedName>
        <fullName evidence="3">Rho-GAP domain-containing protein</fullName>
    </recommendedName>
</protein>
<dbReference type="EMBL" id="JAANQT010003052">
    <property type="protein sequence ID" value="KAG1301489.1"/>
    <property type="molecule type" value="Genomic_DNA"/>
</dbReference>
<evidence type="ECO:0008006" key="3">
    <source>
        <dbReference type="Google" id="ProtNLM"/>
    </source>
</evidence>
<evidence type="ECO:0000313" key="2">
    <source>
        <dbReference type="Proteomes" id="UP000716291"/>
    </source>
</evidence>